<dbReference type="Pfam" id="PF00926">
    <property type="entry name" value="DHBP_synthase"/>
    <property type="match status" value="1"/>
</dbReference>
<feature type="region of interest" description="DHBP synthase" evidence="20">
    <location>
        <begin position="1"/>
        <end position="251"/>
    </location>
</feature>
<gene>
    <name evidence="20" type="primary">ribBA</name>
    <name evidence="22" type="ORF">GNZ13_09725</name>
    <name evidence="23" type="ORF">GNZ13_41810</name>
</gene>
<dbReference type="Gene3D" id="3.90.870.10">
    <property type="entry name" value="DHBP synthase"/>
    <property type="match status" value="1"/>
</dbReference>
<accession>A0A972SHG6</accession>
<organism evidence="22 24">
    <name type="scientific">Paraburkholderia elongata</name>
    <dbReference type="NCBI Taxonomy" id="2675747"/>
    <lineage>
        <taxon>Bacteria</taxon>
        <taxon>Pseudomonadati</taxon>
        <taxon>Pseudomonadota</taxon>
        <taxon>Betaproteobacteria</taxon>
        <taxon>Burkholderiales</taxon>
        <taxon>Burkholderiaceae</taxon>
        <taxon>Paraburkholderia</taxon>
    </lineage>
</organism>
<dbReference type="SUPFAM" id="SSF55821">
    <property type="entry name" value="YrdC/RibB"/>
    <property type="match status" value="1"/>
</dbReference>
<evidence type="ECO:0000256" key="11">
    <source>
        <dbReference type="ARBA" id="ARBA00022801"/>
    </source>
</evidence>
<dbReference type="HAMAP" id="MF_00179">
    <property type="entry name" value="RibA"/>
    <property type="match status" value="1"/>
</dbReference>
<sequence length="449" mass="48915">MRTAYRRASEQQGRKGAVASVLYRHRDGNRRATSSRARCAYKFGYGGEKEVKTDSIETAIAAIAAGRMVVVVDDENRENEGDLIMAAQAATEADLAFMVRYTSGVLCVSLPGERLDALSLPLMVASNSDSMSTAFTVSTDYRIGTTTGISAADRAITVRALVDEKAIAGDFSRPGHIFPLRAARGGVLRRAGHTEAGVDLTRLAGIAPGGLLAEIVNDDGTMARLPQLMEFAHMHSLPIITIKDLIAYRRRRERIVERMSTARLPTRYGVFTVYGYRETISGEEHAALVMGDLAGREAPLVRVHSECLTGEVFGSIRCDCRAQLDLATEQIAAEGRGVVVYLKGHEGRGIGLTEKLRAYALQDEGLDTVQANLKLGLQVDTRDYAVGAQILLDLGVTKMKLMTNNPLKYQGISEFGLSIEERVPLVTAPNSENAFYLTSGPFRYSGRYR</sequence>
<feature type="binding site" evidence="20">
    <location>
        <position position="368"/>
    </location>
    <ligand>
        <name>GTP</name>
        <dbReference type="ChEBI" id="CHEBI:37565"/>
    </ligand>
</feature>
<dbReference type="FunFam" id="3.40.50.10990:FF:000001">
    <property type="entry name" value="Riboflavin biosynthesis protein RibBA"/>
    <property type="match status" value="1"/>
</dbReference>
<dbReference type="NCBIfam" id="TIGR00506">
    <property type="entry name" value="ribB"/>
    <property type="match status" value="1"/>
</dbReference>
<keyword evidence="11 20" id="KW-0378">Hydrolase</keyword>
<dbReference type="InterPro" id="IPR032677">
    <property type="entry name" value="GTP_cyclohydro_II"/>
</dbReference>
<feature type="active site" description="Nucleophile; for GTP cyclohydrolase activity" evidence="20">
    <location>
        <position position="382"/>
    </location>
</feature>
<feature type="binding site" evidence="20">
    <location>
        <position position="320"/>
    </location>
    <ligand>
        <name>Zn(2+)</name>
        <dbReference type="ChEBI" id="CHEBI:29105"/>
        <note>catalytic</note>
    </ligand>
</feature>
<evidence type="ECO:0000256" key="8">
    <source>
        <dbReference type="ARBA" id="ARBA00022619"/>
    </source>
</evidence>
<keyword evidence="24" id="KW-1185">Reference proteome</keyword>
<comment type="cofactor">
    <cofactor evidence="2">
        <name>Mn(2+)</name>
        <dbReference type="ChEBI" id="CHEBI:29035"/>
    </cofactor>
</comment>
<feature type="region of interest" description="GTP cyclohydrolase II" evidence="20">
    <location>
        <begin position="252"/>
        <end position="449"/>
    </location>
</feature>
<comment type="similarity">
    <text evidence="6 20">In the N-terminal section; belongs to the DHBP synthase family.</text>
</comment>
<evidence type="ECO:0000313" key="24">
    <source>
        <dbReference type="Proteomes" id="UP000655523"/>
    </source>
</evidence>
<dbReference type="GO" id="GO:0008270">
    <property type="term" value="F:zinc ion binding"/>
    <property type="evidence" value="ECO:0007669"/>
    <property type="project" value="UniProtKB-UniRule"/>
</dbReference>
<evidence type="ECO:0000256" key="3">
    <source>
        <dbReference type="ARBA" id="ARBA00002284"/>
    </source>
</evidence>
<evidence type="ECO:0000256" key="14">
    <source>
        <dbReference type="ARBA" id="ARBA00023134"/>
    </source>
</evidence>
<keyword evidence="14 20" id="KW-0342">GTP-binding</keyword>
<evidence type="ECO:0000256" key="5">
    <source>
        <dbReference type="ARBA" id="ARBA00004904"/>
    </source>
</evidence>
<evidence type="ECO:0000256" key="12">
    <source>
        <dbReference type="ARBA" id="ARBA00022833"/>
    </source>
</evidence>
<evidence type="ECO:0000256" key="16">
    <source>
        <dbReference type="ARBA" id="ARBA00023239"/>
    </source>
</evidence>
<dbReference type="EC" id="3.5.4.25" evidence="20"/>
<dbReference type="Pfam" id="PF00925">
    <property type="entry name" value="GTP_cyclohydro2"/>
    <property type="match status" value="1"/>
</dbReference>
<keyword evidence="12 20" id="KW-0862">Zinc</keyword>
<evidence type="ECO:0000256" key="17">
    <source>
        <dbReference type="ARBA" id="ARBA00023268"/>
    </source>
</evidence>
<feature type="site" description="Essential for DHBP synthase activity" evidence="20">
    <location>
        <position position="214"/>
    </location>
</feature>
<feature type="binding site" evidence="20">
    <location>
        <position position="323"/>
    </location>
    <ligand>
        <name>GTP</name>
        <dbReference type="ChEBI" id="CHEBI:37565"/>
    </ligand>
</feature>
<evidence type="ECO:0000256" key="20">
    <source>
        <dbReference type="HAMAP-Rule" id="MF_01283"/>
    </source>
</evidence>
<feature type="site" description="Essential for DHBP synthase activity" evidence="20">
    <location>
        <position position="176"/>
    </location>
</feature>
<dbReference type="HAMAP" id="MF_01283">
    <property type="entry name" value="RibBA"/>
    <property type="match status" value="1"/>
</dbReference>
<feature type="binding site" evidence="20">
    <location>
        <position position="403"/>
    </location>
    <ligand>
        <name>GTP</name>
        <dbReference type="ChEBI" id="CHEBI:37565"/>
    </ligand>
</feature>
<feature type="binding site" evidence="20">
    <location>
        <begin position="77"/>
        <end position="78"/>
    </location>
    <ligand>
        <name>D-ribulose 5-phosphate</name>
        <dbReference type="ChEBI" id="CHEBI:58121"/>
    </ligand>
</feature>
<comment type="caution">
    <text evidence="22">The sequence shown here is derived from an EMBL/GenBank/DDBJ whole genome shotgun (WGS) entry which is preliminary data.</text>
</comment>
<evidence type="ECO:0000313" key="23">
    <source>
        <dbReference type="EMBL" id="NPT60911.1"/>
    </source>
</evidence>
<dbReference type="AlphaFoldDB" id="A0A972SHG6"/>
<keyword evidence="8 20" id="KW-0686">Riboflavin biosynthesis</keyword>
<dbReference type="PANTHER" id="PTHR21327:SF18">
    <property type="entry name" value="3,4-DIHYDROXY-2-BUTANONE 4-PHOSPHATE SYNTHASE"/>
    <property type="match status" value="1"/>
</dbReference>
<comment type="cofactor">
    <cofactor evidence="20">
        <name>Mg(2+)</name>
        <dbReference type="ChEBI" id="CHEBI:18420"/>
    </cofactor>
    <cofactor evidence="20">
        <name>Mn(2+)</name>
        <dbReference type="ChEBI" id="CHEBI:29035"/>
    </cofactor>
    <text evidence="20">Binds 2 divalent metal cations per subunit. Magnesium or manganese.</text>
</comment>
<dbReference type="NCBIfam" id="TIGR00505">
    <property type="entry name" value="ribA"/>
    <property type="match status" value="1"/>
</dbReference>
<feature type="domain" description="GTP cyclohydrolase II" evidence="21">
    <location>
        <begin position="258"/>
        <end position="424"/>
    </location>
</feature>
<dbReference type="EMBL" id="WOEZ01000245">
    <property type="protein sequence ID" value="NPT60911.1"/>
    <property type="molecule type" value="Genomic_DNA"/>
</dbReference>
<feature type="binding site" evidence="20">
    <location>
        <begin position="302"/>
        <end position="306"/>
    </location>
    <ligand>
        <name>GTP</name>
        <dbReference type="ChEBI" id="CHEBI:37565"/>
    </ligand>
</feature>
<dbReference type="InterPro" id="IPR016299">
    <property type="entry name" value="Riboflavin_synth_RibBA"/>
</dbReference>
<protein>
    <recommendedName>
        <fullName evidence="20">Riboflavin biosynthesis protein RibBA</fullName>
    </recommendedName>
    <domain>
        <recommendedName>
            <fullName evidence="20">3,4-dihydroxy-2-butanone 4-phosphate synthase</fullName>
            <shortName evidence="20">DHBP synthase</shortName>
            <ecNumber evidence="20">4.1.99.12</ecNumber>
        </recommendedName>
    </domain>
    <domain>
        <recommendedName>
            <fullName evidence="20">GTP cyclohydrolase-2</fullName>
            <ecNumber evidence="20">3.5.4.25</ecNumber>
        </recommendedName>
        <alternativeName>
            <fullName evidence="20">GTP cyclohydrolase II</fullName>
        </alternativeName>
    </domain>
</protein>
<feature type="binding site" evidence="20">
    <location>
        <begin position="346"/>
        <end position="348"/>
    </location>
    <ligand>
        <name>GTP</name>
        <dbReference type="ChEBI" id="CHEBI:37565"/>
    </ligand>
</feature>
<dbReference type="PANTHER" id="PTHR21327">
    <property type="entry name" value="GTP CYCLOHYDROLASE II-RELATED"/>
    <property type="match status" value="1"/>
</dbReference>
<keyword evidence="17 20" id="KW-0511">Multifunctional enzyme</keyword>
<feature type="binding site" evidence="20">
    <location>
        <begin position="190"/>
        <end position="194"/>
    </location>
    <ligand>
        <name>D-ribulose 5-phosphate</name>
        <dbReference type="ChEBI" id="CHEBI:58121"/>
    </ligand>
</feature>
<dbReference type="FunFam" id="3.90.870.10:FF:000001">
    <property type="entry name" value="Riboflavin biosynthesis protein RibBA"/>
    <property type="match status" value="1"/>
</dbReference>
<dbReference type="GO" id="GO:0005829">
    <property type="term" value="C:cytosol"/>
    <property type="evidence" value="ECO:0007669"/>
    <property type="project" value="TreeGrafter"/>
</dbReference>
<dbReference type="NCBIfam" id="NF001591">
    <property type="entry name" value="PRK00393.1"/>
    <property type="match status" value="1"/>
</dbReference>
<dbReference type="NCBIfam" id="NF006803">
    <property type="entry name" value="PRK09311.1"/>
    <property type="match status" value="1"/>
</dbReference>
<dbReference type="InterPro" id="IPR036144">
    <property type="entry name" value="RibA-like_sf"/>
</dbReference>
<evidence type="ECO:0000256" key="18">
    <source>
        <dbReference type="ARBA" id="ARBA00043932"/>
    </source>
</evidence>
<feature type="binding site" evidence="20">
    <location>
        <position position="307"/>
    </location>
    <ligand>
        <name>Zn(2+)</name>
        <dbReference type="ChEBI" id="CHEBI:29105"/>
        <note>catalytic</note>
    </ligand>
</feature>
<dbReference type="InterPro" id="IPR017945">
    <property type="entry name" value="DHBP_synth_RibB-like_a/b_dom"/>
</dbReference>
<evidence type="ECO:0000256" key="10">
    <source>
        <dbReference type="ARBA" id="ARBA00022741"/>
    </source>
</evidence>
<dbReference type="PIRSF" id="PIRSF001259">
    <property type="entry name" value="RibA"/>
    <property type="match status" value="1"/>
</dbReference>
<keyword evidence="15 20" id="KW-0464">Manganese</keyword>
<reference evidence="22 24" key="1">
    <citation type="submission" date="2019-11" db="EMBL/GenBank/DDBJ databases">
        <title>Metabolism of dissolved organic matter in forest soils.</title>
        <authorList>
            <person name="Cyle K.T."/>
            <person name="Wilhelm R.C."/>
            <person name="Martinez C.E."/>
        </authorList>
    </citation>
    <scope>NUCLEOTIDE SEQUENCE [LARGE SCALE GENOMIC DNA]</scope>
    <source>
        <strain evidence="22 24">5N</strain>
    </source>
</reference>
<evidence type="ECO:0000256" key="1">
    <source>
        <dbReference type="ARBA" id="ARBA00000141"/>
    </source>
</evidence>
<dbReference type="GO" id="GO:0008686">
    <property type="term" value="F:3,4-dihydroxy-2-butanone-4-phosphate synthase activity"/>
    <property type="evidence" value="ECO:0007669"/>
    <property type="project" value="UniProtKB-UniRule"/>
</dbReference>
<dbReference type="GO" id="GO:0009231">
    <property type="term" value="P:riboflavin biosynthetic process"/>
    <property type="evidence" value="ECO:0007669"/>
    <property type="project" value="UniProtKB-UniRule"/>
</dbReference>
<comment type="pathway">
    <text evidence="5 20">Cofactor biosynthesis; riboflavin biosynthesis; 2-hydroxy-3-oxobutyl phosphate from D-ribulose 5-phosphate: step 1/1.</text>
</comment>
<evidence type="ECO:0000256" key="6">
    <source>
        <dbReference type="ARBA" id="ARBA00005520"/>
    </source>
</evidence>
<comment type="function">
    <text evidence="18 20">Catalyzes the conversion of GTP to 2,5-diamino-6-ribosylamino-4(3H)-pyrimidinone 5'-phosphate (DARP), formate and pyrophosphate.</text>
</comment>
<dbReference type="InterPro" id="IPR000422">
    <property type="entry name" value="DHBP_synthase_RibB"/>
</dbReference>
<evidence type="ECO:0000256" key="4">
    <source>
        <dbReference type="ARBA" id="ARBA00004853"/>
    </source>
</evidence>
<dbReference type="EMBL" id="WOEZ01000044">
    <property type="protein sequence ID" value="NPT54882.1"/>
    <property type="molecule type" value="Genomic_DNA"/>
</dbReference>
<name>A0A972SHG6_9BURK</name>
<dbReference type="EC" id="4.1.99.12" evidence="20"/>
<evidence type="ECO:0000256" key="13">
    <source>
        <dbReference type="ARBA" id="ARBA00022842"/>
    </source>
</evidence>
<comment type="catalytic activity">
    <reaction evidence="1 20">
        <text>D-ribulose 5-phosphate = (2S)-2-hydroxy-3-oxobutyl phosphate + formate + H(+)</text>
        <dbReference type="Rhea" id="RHEA:18457"/>
        <dbReference type="ChEBI" id="CHEBI:15378"/>
        <dbReference type="ChEBI" id="CHEBI:15740"/>
        <dbReference type="ChEBI" id="CHEBI:58121"/>
        <dbReference type="ChEBI" id="CHEBI:58830"/>
        <dbReference type="EC" id="4.1.99.12"/>
    </reaction>
</comment>
<keyword evidence="9 20" id="KW-0479">Metal-binding</keyword>
<feature type="binding site" evidence="20">
    <location>
        <position position="214"/>
    </location>
    <ligand>
        <name>D-ribulose 5-phosphate</name>
        <dbReference type="ChEBI" id="CHEBI:58121"/>
    </ligand>
</feature>
<dbReference type="HAMAP" id="MF_00180">
    <property type="entry name" value="RibB"/>
    <property type="match status" value="1"/>
</dbReference>
<feature type="binding site" evidence="20">
    <location>
        <position position="408"/>
    </location>
    <ligand>
        <name>GTP</name>
        <dbReference type="ChEBI" id="CHEBI:37565"/>
    </ligand>
</feature>
<feature type="binding site" evidence="20">
    <location>
        <position position="78"/>
    </location>
    <ligand>
        <name>Mg(2+)</name>
        <dbReference type="ChEBI" id="CHEBI:18420"/>
        <label>2</label>
    </ligand>
</feature>
<keyword evidence="16 20" id="KW-0456">Lyase</keyword>
<keyword evidence="13 20" id="KW-0460">Magnesium</keyword>
<comment type="cofactor">
    <cofactor evidence="20">
        <name>Zn(2+)</name>
        <dbReference type="ChEBI" id="CHEBI:29105"/>
    </cofactor>
    <text evidence="20">Binds 1 zinc ion per subunit.</text>
</comment>
<dbReference type="Proteomes" id="UP000655523">
    <property type="component" value="Unassembled WGS sequence"/>
</dbReference>
<comment type="catalytic activity">
    <reaction evidence="19 20">
        <text>GTP + 4 H2O = 2,5-diamino-6-hydroxy-4-(5-phosphoribosylamino)-pyrimidine + formate + 2 phosphate + 3 H(+)</text>
        <dbReference type="Rhea" id="RHEA:23704"/>
        <dbReference type="ChEBI" id="CHEBI:15377"/>
        <dbReference type="ChEBI" id="CHEBI:15378"/>
        <dbReference type="ChEBI" id="CHEBI:15740"/>
        <dbReference type="ChEBI" id="CHEBI:37565"/>
        <dbReference type="ChEBI" id="CHEBI:43474"/>
        <dbReference type="ChEBI" id="CHEBI:58614"/>
        <dbReference type="EC" id="3.5.4.25"/>
    </reaction>
</comment>
<feature type="binding site" evidence="20">
    <location>
        <position position="318"/>
    </location>
    <ligand>
        <name>Zn(2+)</name>
        <dbReference type="ChEBI" id="CHEBI:29105"/>
        <note>catalytic</note>
    </ligand>
</feature>
<comment type="pathway">
    <text evidence="4 20">Cofactor biosynthesis; riboflavin biosynthesis; 5-amino-6-(D-ribitylamino)uracil from GTP: step 1/4.</text>
</comment>
<evidence type="ECO:0000313" key="22">
    <source>
        <dbReference type="EMBL" id="NPT54882.1"/>
    </source>
</evidence>
<dbReference type="GO" id="GO:0003935">
    <property type="term" value="F:GTP cyclohydrolase II activity"/>
    <property type="evidence" value="ECO:0007669"/>
    <property type="project" value="UniProtKB-UniRule"/>
</dbReference>
<dbReference type="Gene3D" id="3.40.50.10990">
    <property type="entry name" value="GTP cyclohydrolase II"/>
    <property type="match status" value="1"/>
</dbReference>
<dbReference type="CDD" id="cd00641">
    <property type="entry name" value="GTP_cyclohydro2"/>
    <property type="match status" value="1"/>
</dbReference>
<feature type="binding site" evidence="20">
    <location>
        <position position="78"/>
    </location>
    <ligand>
        <name>Mg(2+)</name>
        <dbReference type="ChEBI" id="CHEBI:18420"/>
        <label>1</label>
    </ligand>
</feature>
<keyword evidence="10 20" id="KW-0547">Nucleotide-binding</keyword>
<dbReference type="InterPro" id="IPR000926">
    <property type="entry name" value="RibA"/>
</dbReference>
<comment type="function">
    <text evidence="3 20">Catalyzes the conversion of D-ribulose 5-phosphate to formate and 3,4-dihydroxy-2-butanone 4-phosphate.</text>
</comment>
<evidence type="ECO:0000256" key="15">
    <source>
        <dbReference type="ARBA" id="ARBA00023211"/>
    </source>
</evidence>
<dbReference type="GO" id="GO:0000287">
    <property type="term" value="F:magnesium ion binding"/>
    <property type="evidence" value="ECO:0007669"/>
    <property type="project" value="UniProtKB-UniRule"/>
</dbReference>
<dbReference type="GO" id="GO:0030145">
    <property type="term" value="F:manganese ion binding"/>
    <property type="evidence" value="ECO:0007669"/>
    <property type="project" value="UniProtKB-UniRule"/>
</dbReference>
<evidence type="ECO:0000259" key="21">
    <source>
        <dbReference type="Pfam" id="PF00925"/>
    </source>
</evidence>
<feature type="binding site" evidence="20">
    <location>
        <position position="193"/>
    </location>
    <ligand>
        <name>Mg(2+)</name>
        <dbReference type="ChEBI" id="CHEBI:18420"/>
        <label>2</label>
    </ligand>
</feature>
<evidence type="ECO:0000256" key="9">
    <source>
        <dbReference type="ARBA" id="ARBA00022723"/>
    </source>
</evidence>
<dbReference type="GO" id="GO:0005525">
    <property type="term" value="F:GTP binding"/>
    <property type="evidence" value="ECO:0007669"/>
    <property type="project" value="UniProtKB-KW"/>
</dbReference>
<comment type="similarity">
    <text evidence="7 20">In the C-terminal section; belongs to the GTP cyclohydrolase II family.</text>
</comment>
<evidence type="ECO:0000256" key="2">
    <source>
        <dbReference type="ARBA" id="ARBA00001936"/>
    </source>
</evidence>
<feature type="active site" description="Proton acceptor; for GTP cyclohydrolase activity" evidence="20">
    <location>
        <position position="380"/>
    </location>
</feature>
<proteinExistence type="inferred from homology"/>
<evidence type="ECO:0000256" key="19">
    <source>
        <dbReference type="ARBA" id="ARBA00049295"/>
    </source>
</evidence>
<feature type="binding site" evidence="20">
    <location>
        <position position="82"/>
    </location>
    <ligand>
        <name>D-ribulose 5-phosphate</name>
        <dbReference type="ChEBI" id="CHEBI:58121"/>
    </ligand>
</feature>
<dbReference type="SUPFAM" id="SSF142695">
    <property type="entry name" value="RibA-like"/>
    <property type="match status" value="1"/>
</dbReference>
<evidence type="ECO:0000256" key="7">
    <source>
        <dbReference type="ARBA" id="ARBA00008976"/>
    </source>
</evidence>